<evidence type="ECO:0000256" key="3">
    <source>
        <dbReference type="ARBA" id="ARBA00007336"/>
    </source>
</evidence>
<sequence length="296" mass="34517">MTLFKKFSGELSDPESSDSDSIDSDEELQKAFAEGKLKSGFVIEAAPKKQLIKNKIGLLQKLDEMKVNLDWIERLDMVNTPARVLPGIEEEDSQQDIHNDFKREMTFYRQAQSAVLEALPKLHKVGLKTKRPEDYFAEMAKSDDHMKRVREKLLEKQLGMERSEKAKKLRDLRKYGKQVQKEVLQKRQKEKRDMLEAVKKYRKGQLNFKTFLPYKFEKCSEMTPNKKRIYKNAKFGFGGQKKRSKSNTKESVNDVKQYGRNFSKIKKSSKKGGSMVSYTNNKRLGKSRRQNVKSKK</sequence>
<comment type="function">
    <text evidence="1">Required for the processing of the 27S pre-rRNA.</text>
</comment>
<protein>
    <recommendedName>
        <fullName evidence="10">rRNA-processing protein EBP2</fullName>
    </recommendedName>
</protein>
<dbReference type="CTD" id="20232579"/>
<evidence type="ECO:0000256" key="5">
    <source>
        <dbReference type="ARBA" id="ARBA00023054"/>
    </source>
</evidence>
<dbReference type="GO" id="GO:0006364">
    <property type="term" value="P:rRNA processing"/>
    <property type="evidence" value="ECO:0007669"/>
    <property type="project" value="TreeGrafter"/>
</dbReference>
<dbReference type="HOGENOM" id="CLU_036007_1_0_1"/>
<keyword evidence="5" id="KW-0175">Coiled coil</keyword>
<dbReference type="Proteomes" id="UP000030746">
    <property type="component" value="Unassembled WGS sequence"/>
</dbReference>
<comment type="subcellular location">
    <subcellularLocation>
        <location evidence="2">Nucleus</location>
        <location evidence="2">Nucleolus</location>
    </subcellularLocation>
</comment>
<keyword evidence="9" id="KW-1185">Reference proteome</keyword>
<evidence type="ECO:0008006" key="10">
    <source>
        <dbReference type="Google" id="ProtNLM"/>
    </source>
</evidence>
<dbReference type="PANTHER" id="PTHR13028:SF0">
    <property type="entry name" value="RRNA-PROCESSING PROTEIN EBP2-RELATED"/>
    <property type="match status" value="1"/>
</dbReference>
<name>V4A0D1_LOTGI</name>
<dbReference type="AlphaFoldDB" id="V4A0D1"/>
<evidence type="ECO:0000256" key="2">
    <source>
        <dbReference type="ARBA" id="ARBA00004604"/>
    </source>
</evidence>
<dbReference type="OrthoDB" id="443772at2759"/>
<dbReference type="Pfam" id="PF05890">
    <property type="entry name" value="Ebp2"/>
    <property type="match status" value="1"/>
</dbReference>
<evidence type="ECO:0000313" key="8">
    <source>
        <dbReference type="EMBL" id="ESO88345.1"/>
    </source>
</evidence>
<dbReference type="InterPro" id="IPR008610">
    <property type="entry name" value="Ebp2"/>
</dbReference>
<keyword evidence="4" id="KW-0690">Ribosome biogenesis</keyword>
<comment type="similarity">
    <text evidence="3">Belongs to the EBP2 family.</text>
</comment>
<dbReference type="RefSeq" id="XP_009061053.1">
    <property type="nucleotide sequence ID" value="XM_009062805.1"/>
</dbReference>
<keyword evidence="6" id="KW-0539">Nucleus</keyword>
<dbReference type="GO" id="GO:0005730">
    <property type="term" value="C:nucleolus"/>
    <property type="evidence" value="ECO:0007669"/>
    <property type="project" value="UniProtKB-SubCell"/>
</dbReference>
<feature type="region of interest" description="Disordered" evidence="7">
    <location>
        <begin position="1"/>
        <end position="26"/>
    </location>
</feature>
<dbReference type="KEGG" id="lgi:LOTGIDRAFT_126319"/>
<dbReference type="GO" id="GO:0030687">
    <property type="term" value="C:preribosome, large subunit precursor"/>
    <property type="evidence" value="ECO:0007669"/>
    <property type="project" value="TreeGrafter"/>
</dbReference>
<evidence type="ECO:0000256" key="7">
    <source>
        <dbReference type="SAM" id="MobiDB-lite"/>
    </source>
</evidence>
<organism evidence="8 9">
    <name type="scientific">Lottia gigantea</name>
    <name type="common">Giant owl limpet</name>
    <dbReference type="NCBI Taxonomy" id="225164"/>
    <lineage>
        <taxon>Eukaryota</taxon>
        <taxon>Metazoa</taxon>
        <taxon>Spiralia</taxon>
        <taxon>Lophotrochozoa</taxon>
        <taxon>Mollusca</taxon>
        <taxon>Gastropoda</taxon>
        <taxon>Patellogastropoda</taxon>
        <taxon>Lottioidea</taxon>
        <taxon>Lottiidae</taxon>
        <taxon>Lottia</taxon>
    </lineage>
</organism>
<reference evidence="8 9" key="1">
    <citation type="journal article" date="2013" name="Nature">
        <title>Insights into bilaterian evolution from three spiralian genomes.</title>
        <authorList>
            <person name="Simakov O."/>
            <person name="Marletaz F."/>
            <person name="Cho S.J."/>
            <person name="Edsinger-Gonzales E."/>
            <person name="Havlak P."/>
            <person name="Hellsten U."/>
            <person name="Kuo D.H."/>
            <person name="Larsson T."/>
            <person name="Lv J."/>
            <person name="Arendt D."/>
            <person name="Savage R."/>
            <person name="Osoegawa K."/>
            <person name="de Jong P."/>
            <person name="Grimwood J."/>
            <person name="Chapman J.A."/>
            <person name="Shapiro H."/>
            <person name="Aerts A."/>
            <person name="Otillar R.P."/>
            <person name="Terry A.Y."/>
            <person name="Boore J.L."/>
            <person name="Grigoriev I.V."/>
            <person name="Lindberg D.R."/>
            <person name="Seaver E.C."/>
            <person name="Weisblat D.A."/>
            <person name="Putnam N.H."/>
            <person name="Rokhsar D.S."/>
        </authorList>
    </citation>
    <scope>NUCLEOTIDE SEQUENCE [LARGE SCALE GENOMIC DNA]</scope>
</reference>
<evidence type="ECO:0000313" key="9">
    <source>
        <dbReference type="Proteomes" id="UP000030746"/>
    </source>
</evidence>
<evidence type="ECO:0000256" key="6">
    <source>
        <dbReference type="ARBA" id="ARBA00023242"/>
    </source>
</evidence>
<proteinExistence type="inferred from homology"/>
<gene>
    <name evidence="8" type="ORF">LOTGIDRAFT_126319</name>
</gene>
<feature type="compositionally biased region" description="Basic residues" evidence="7">
    <location>
        <begin position="283"/>
        <end position="296"/>
    </location>
</feature>
<evidence type="ECO:0000256" key="1">
    <source>
        <dbReference type="ARBA" id="ARBA00003387"/>
    </source>
</evidence>
<evidence type="ECO:0000256" key="4">
    <source>
        <dbReference type="ARBA" id="ARBA00022517"/>
    </source>
</evidence>
<dbReference type="GO" id="GO:0034399">
    <property type="term" value="C:nuclear periphery"/>
    <property type="evidence" value="ECO:0007669"/>
    <property type="project" value="TreeGrafter"/>
</dbReference>
<feature type="region of interest" description="Disordered" evidence="7">
    <location>
        <begin position="234"/>
        <end position="296"/>
    </location>
</feature>
<accession>V4A0D1</accession>
<dbReference type="GeneID" id="20232579"/>
<dbReference type="PANTHER" id="PTHR13028">
    <property type="entry name" value="RRNA PROCESSING PROTEIN EBNA1-BINDING PROTEIN-RELATED"/>
    <property type="match status" value="1"/>
</dbReference>
<dbReference type="GO" id="GO:0042273">
    <property type="term" value="P:ribosomal large subunit biogenesis"/>
    <property type="evidence" value="ECO:0007669"/>
    <property type="project" value="TreeGrafter"/>
</dbReference>
<dbReference type="EMBL" id="KB202719">
    <property type="protein sequence ID" value="ESO88345.1"/>
    <property type="molecule type" value="Genomic_DNA"/>
</dbReference>
<feature type="compositionally biased region" description="Acidic residues" evidence="7">
    <location>
        <begin position="12"/>
        <end position="26"/>
    </location>
</feature>
<dbReference type="OMA" id="RETMFHR"/>
<dbReference type="STRING" id="225164.V4A0D1"/>